<feature type="non-terminal residue" evidence="1">
    <location>
        <position position="1"/>
    </location>
</feature>
<name>A0A2T2WT91_SULTH</name>
<accession>A0A2T2WT91</accession>
<dbReference type="EMBL" id="PXYX01000029">
    <property type="protein sequence ID" value="PSR25464.1"/>
    <property type="molecule type" value="Genomic_DNA"/>
</dbReference>
<comment type="caution">
    <text evidence="1">The sequence shown here is derived from an EMBL/GenBank/DDBJ whole genome shotgun (WGS) entry which is preliminary data.</text>
</comment>
<evidence type="ECO:0000313" key="2">
    <source>
        <dbReference type="Proteomes" id="UP000242705"/>
    </source>
</evidence>
<sequence>DILSSILQTRRLPRVARRIHVFNELLLSENAPAINLTLCGISPRRMEAKMFGTPQRKRTRALTWGKIGRKPLIPQGIVQHETWDEILIRSTQNLLRLAVRTRMRAWGTRWASFPLMPNPSDHMTLQGSVHSPCQEWLVTRAGIAALFSGRI</sequence>
<reference evidence="1 2" key="1">
    <citation type="journal article" date="2014" name="BMC Genomics">
        <title>Comparison of environmental and isolate Sulfobacillus genomes reveals diverse carbon, sulfur, nitrogen, and hydrogen metabolisms.</title>
        <authorList>
            <person name="Justice N.B."/>
            <person name="Norman A."/>
            <person name="Brown C.T."/>
            <person name="Singh A."/>
            <person name="Thomas B.C."/>
            <person name="Banfield J.F."/>
        </authorList>
    </citation>
    <scope>NUCLEOTIDE SEQUENCE [LARGE SCALE GENOMIC DNA]</scope>
    <source>
        <strain evidence="1">AMDSBA5</strain>
    </source>
</reference>
<dbReference type="AlphaFoldDB" id="A0A2T2WT91"/>
<organism evidence="1 2">
    <name type="scientific">Sulfobacillus thermosulfidooxidans</name>
    <dbReference type="NCBI Taxonomy" id="28034"/>
    <lineage>
        <taxon>Bacteria</taxon>
        <taxon>Bacillati</taxon>
        <taxon>Bacillota</taxon>
        <taxon>Clostridia</taxon>
        <taxon>Eubacteriales</taxon>
        <taxon>Clostridiales Family XVII. Incertae Sedis</taxon>
        <taxon>Sulfobacillus</taxon>
    </lineage>
</organism>
<dbReference type="Proteomes" id="UP000242705">
    <property type="component" value="Unassembled WGS sequence"/>
</dbReference>
<gene>
    <name evidence="1" type="ORF">C7B47_12040</name>
</gene>
<evidence type="ECO:0000313" key="1">
    <source>
        <dbReference type="EMBL" id="PSR25464.1"/>
    </source>
</evidence>
<protein>
    <submittedName>
        <fullName evidence="1">Uncharacterized protein</fullName>
    </submittedName>
</protein>
<proteinExistence type="predicted"/>